<feature type="compositionally biased region" description="Basic residues" evidence="4">
    <location>
        <begin position="853"/>
        <end position="866"/>
    </location>
</feature>
<proteinExistence type="predicted"/>
<dbReference type="PROSITE" id="PS50088">
    <property type="entry name" value="ANK_REPEAT"/>
    <property type="match status" value="6"/>
</dbReference>
<dbReference type="PROSITE" id="PS50297">
    <property type="entry name" value="ANK_REP_REGION"/>
    <property type="match status" value="5"/>
</dbReference>
<feature type="region of interest" description="Disordered" evidence="4">
    <location>
        <begin position="515"/>
        <end position="535"/>
    </location>
</feature>
<feature type="repeat" description="ANK" evidence="3">
    <location>
        <begin position="136"/>
        <end position="168"/>
    </location>
</feature>
<feature type="compositionally biased region" description="Low complexity" evidence="4">
    <location>
        <begin position="827"/>
        <end position="842"/>
    </location>
</feature>
<feature type="repeat" description="ANK" evidence="3">
    <location>
        <begin position="36"/>
        <end position="68"/>
    </location>
</feature>
<feature type="region of interest" description="Disordered" evidence="4">
    <location>
        <begin position="622"/>
        <end position="707"/>
    </location>
</feature>
<dbReference type="SMART" id="SM00248">
    <property type="entry name" value="ANK"/>
    <property type="match status" value="9"/>
</dbReference>
<sequence>MVAIHANALNLMAQRGETTALQRAIDQGADVNEVDHDWFPLMMAVAVNQPSVVSLLLRNGAEVDKTDRQGLTSLALAVQEGHVGPMTMLLEHGADVDRANEAGTVPLFLAASTGNVDAVDVLVRNSASVDVRKRQTGATPLHAAVRRGSTDVVARLLEASADAGVVDDAGETPLLAAIASTAPAREALVAVLLGGAADVNQLPKNGSDTPLSACVRSGAVRLSARLLDAGADANASDALGCPPLVLCACLDGAAVAAQQELAELLLVHGADVDGADVRGTCGLHAAVYFGRPGLVRLFLAHGADPNRATVSVEEARPPPFDASPGKPMRSAVDDPSSLKLPPGFTPLRLATAATAAENSVFGDDEPPADFPSDGGEQQEKRRRRIADELLGAGATEPLDAWDLEGADSVARWFAALSWHGAKTTDGLVARVLEATDDYPGGVDAAALFALDERELDDLLDVRGLAQEHKRPETADSSLSTARTTRSAAKLWYRKVQRHALLQRDRAHRGAVGAALGDEASPLREPLDNEGRARPFSGLSGADFPLPFADEPFLRVDGGRCALVAKPSKTPEELKWGAGAMAATTPRGATILAEDPTPSSPSCSRSWRRAETHYLCGSAAWPRTSTAATARRRSSPTSWPSTPRRPRRTKVTARAARKPLPDGADDDDESVGLEPVPPVDAEGETPEPERGYETARRVPAGGAGRADVRAPDLAGADLALGEVTLALATLHALDAFAAPYADALAAPDAAGGARALLLRDLPFLDGDAWLLKTPPDVADYRRRQGAALHEEMAELGDAARARARSRSGARRARASRARRRARGRGPRSRAQAARHGARGLPRGARARDGVPARVRTRSSSSRRRSRGSRASVPDSPRDAAPAAPPPKPPKKAAPPPVPAKKNPFAKKNAARRARRADQGVRYSGAGRPPPPRMSNP</sequence>
<evidence type="ECO:0000313" key="6">
    <source>
        <dbReference type="Proteomes" id="UP001363151"/>
    </source>
</evidence>
<organism evidence="5 6">
    <name type="scientific">Aureococcus anophagefferens</name>
    <name type="common">Harmful bloom alga</name>
    <dbReference type="NCBI Taxonomy" id="44056"/>
    <lineage>
        <taxon>Eukaryota</taxon>
        <taxon>Sar</taxon>
        <taxon>Stramenopiles</taxon>
        <taxon>Ochrophyta</taxon>
        <taxon>Pelagophyceae</taxon>
        <taxon>Pelagomonadales</taxon>
        <taxon>Pelagomonadaceae</taxon>
        <taxon>Aureococcus</taxon>
    </lineage>
</organism>
<feature type="repeat" description="ANK" evidence="3">
    <location>
        <begin position="206"/>
        <end position="238"/>
    </location>
</feature>
<reference evidence="5 6" key="1">
    <citation type="submission" date="2024-03" db="EMBL/GenBank/DDBJ databases">
        <title>Aureococcus anophagefferens CCMP1851 and Kratosvirus quantuckense: Draft genome of a second virus-susceptible host strain in the model system.</title>
        <authorList>
            <person name="Chase E."/>
            <person name="Truchon A.R."/>
            <person name="Schepens W."/>
            <person name="Wilhelm S.W."/>
        </authorList>
    </citation>
    <scope>NUCLEOTIDE SEQUENCE [LARGE SCALE GENOMIC DNA]</scope>
    <source>
        <strain evidence="5 6">CCMP1851</strain>
    </source>
</reference>
<feature type="repeat" description="ANK" evidence="3">
    <location>
        <begin position="278"/>
        <end position="310"/>
    </location>
</feature>
<feature type="compositionally biased region" description="Basic residues" evidence="4">
    <location>
        <begin position="643"/>
        <end position="656"/>
    </location>
</feature>
<keyword evidence="6" id="KW-1185">Reference proteome</keyword>
<evidence type="ECO:0008006" key="7">
    <source>
        <dbReference type="Google" id="ProtNLM"/>
    </source>
</evidence>
<feature type="repeat" description="ANK" evidence="3">
    <location>
        <begin position="69"/>
        <end position="101"/>
    </location>
</feature>
<dbReference type="PANTHER" id="PTHR24193">
    <property type="entry name" value="ANKYRIN REPEAT PROTEIN"/>
    <property type="match status" value="1"/>
</dbReference>
<evidence type="ECO:0000313" key="5">
    <source>
        <dbReference type="EMBL" id="KAK7230853.1"/>
    </source>
</evidence>
<dbReference type="Pfam" id="PF12796">
    <property type="entry name" value="Ank_2"/>
    <property type="match status" value="3"/>
</dbReference>
<comment type="caution">
    <text evidence="5">The sequence shown here is derived from an EMBL/GenBank/DDBJ whole genome shotgun (WGS) entry which is preliminary data.</text>
</comment>
<evidence type="ECO:0000256" key="2">
    <source>
        <dbReference type="ARBA" id="ARBA00023043"/>
    </source>
</evidence>
<dbReference type="Gene3D" id="1.25.40.20">
    <property type="entry name" value="Ankyrin repeat-containing domain"/>
    <property type="match status" value="1"/>
</dbReference>
<accession>A0ABR1FHE6</accession>
<dbReference type="EMBL" id="JBBJCI010000422">
    <property type="protein sequence ID" value="KAK7230853.1"/>
    <property type="molecule type" value="Genomic_DNA"/>
</dbReference>
<dbReference type="InterPro" id="IPR036770">
    <property type="entry name" value="Ankyrin_rpt-contain_sf"/>
</dbReference>
<feature type="compositionally biased region" description="Basic and acidic residues" evidence="4">
    <location>
        <begin position="686"/>
        <end position="695"/>
    </location>
</feature>
<dbReference type="SUPFAM" id="SSF48403">
    <property type="entry name" value="Ankyrin repeat"/>
    <property type="match status" value="1"/>
</dbReference>
<feature type="compositionally biased region" description="Low complexity" evidence="4">
    <location>
        <begin position="622"/>
        <end position="641"/>
    </location>
</feature>
<protein>
    <recommendedName>
        <fullName evidence="7">SAM domain-containing protein</fullName>
    </recommendedName>
</protein>
<feature type="compositionally biased region" description="Pro residues" evidence="4">
    <location>
        <begin position="881"/>
        <end position="897"/>
    </location>
</feature>
<evidence type="ECO:0000256" key="4">
    <source>
        <dbReference type="SAM" id="MobiDB-lite"/>
    </source>
</evidence>
<name>A0ABR1FHE6_AURAN</name>
<feature type="compositionally biased region" description="Basic and acidic residues" evidence="4">
    <location>
        <begin position="520"/>
        <end position="532"/>
    </location>
</feature>
<gene>
    <name evidence="5" type="ORF">SO694_00074054</name>
</gene>
<feature type="region of interest" description="Disordered" evidence="4">
    <location>
        <begin position="359"/>
        <end position="381"/>
    </location>
</feature>
<feature type="compositionally biased region" description="Low complexity" evidence="4">
    <location>
        <begin position="867"/>
        <end position="880"/>
    </location>
</feature>
<dbReference type="PRINTS" id="PR01415">
    <property type="entry name" value="ANKYRIN"/>
</dbReference>
<feature type="region of interest" description="Disordered" evidence="4">
    <location>
        <begin position="309"/>
        <end position="336"/>
    </location>
</feature>
<dbReference type="InterPro" id="IPR050663">
    <property type="entry name" value="Ankyrin-SOCS_Box"/>
</dbReference>
<evidence type="ECO:0000256" key="3">
    <source>
        <dbReference type="PROSITE-ProRule" id="PRU00023"/>
    </source>
</evidence>
<feature type="compositionally biased region" description="Pro residues" evidence="4">
    <location>
        <begin position="926"/>
        <end position="935"/>
    </location>
</feature>
<dbReference type="Proteomes" id="UP001363151">
    <property type="component" value="Unassembled WGS sequence"/>
</dbReference>
<feature type="repeat" description="ANK" evidence="3">
    <location>
        <begin position="102"/>
        <end position="134"/>
    </location>
</feature>
<keyword evidence="1" id="KW-0677">Repeat</keyword>
<feature type="compositionally biased region" description="Basic residues" evidence="4">
    <location>
        <begin position="800"/>
        <end position="826"/>
    </location>
</feature>
<dbReference type="PANTHER" id="PTHR24193:SF121">
    <property type="entry name" value="ADA2A-CONTAINING COMPLEX COMPONENT 3, ISOFORM D"/>
    <property type="match status" value="1"/>
</dbReference>
<evidence type="ECO:0000256" key="1">
    <source>
        <dbReference type="ARBA" id="ARBA00022737"/>
    </source>
</evidence>
<keyword evidence="2 3" id="KW-0040">ANK repeat</keyword>
<dbReference type="InterPro" id="IPR002110">
    <property type="entry name" value="Ankyrin_rpt"/>
</dbReference>
<feature type="region of interest" description="Disordered" evidence="4">
    <location>
        <begin position="796"/>
        <end position="935"/>
    </location>
</feature>